<evidence type="ECO:0000256" key="4">
    <source>
        <dbReference type="ARBA" id="ARBA00022692"/>
    </source>
</evidence>
<dbReference type="Gene3D" id="3.30.240.20">
    <property type="entry name" value="bsu07140 like domains"/>
    <property type="match status" value="1"/>
</dbReference>
<dbReference type="PANTHER" id="PTHR34582:SF6">
    <property type="entry name" value="UPF0702 TRANSMEMBRANE PROTEIN YCAP"/>
    <property type="match status" value="1"/>
</dbReference>
<feature type="transmembrane region" description="Helical" evidence="7">
    <location>
        <begin position="17"/>
        <end position="36"/>
    </location>
</feature>
<comment type="caution">
    <text evidence="9">The sequence shown here is derived from an EMBL/GenBank/DDBJ whole genome shotgun (WGS) entry which is preliminary data.</text>
</comment>
<sequence>MPDWQAMFVPTIEVLEVVARVTIMYLFLFLALRFLLKREGGTVNIADLLVVVAIVDGAQPAFSGDAQSITESVVFVLTIIFWSYALNWASFHFRALRFLTAAPPLVLVKDGRMCRANMRRALMTREELFQQLREEGVDDIDRVKKAVMEGDGEISVIERD</sequence>
<dbReference type="Pfam" id="PF04239">
    <property type="entry name" value="DUF421"/>
    <property type="match status" value="1"/>
</dbReference>
<evidence type="ECO:0000256" key="6">
    <source>
        <dbReference type="ARBA" id="ARBA00023136"/>
    </source>
</evidence>
<evidence type="ECO:0000256" key="3">
    <source>
        <dbReference type="ARBA" id="ARBA00022475"/>
    </source>
</evidence>
<evidence type="ECO:0000313" key="9">
    <source>
        <dbReference type="EMBL" id="TVV70392.1"/>
    </source>
</evidence>
<keyword evidence="4 7" id="KW-0812">Transmembrane</keyword>
<keyword evidence="6 7" id="KW-0472">Membrane</keyword>
<dbReference type="InterPro" id="IPR023090">
    <property type="entry name" value="UPF0702_alpha/beta_dom_sf"/>
</dbReference>
<dbReference type="GO" id="GO:0005886">
    <property type="term" value="C:plasma membrane"/>
    <property type="evidence" value="ECO:0007669"/>
    <property type="project" value="UniProtKB-SubCell"/>
</dbReference>
<dbReference type="PANTHER" id="PTHR34582">
    <property type="entry name" value="UPF0702 TRANSMEMBRANE PROTEIN YCAP"/>
    <property type="match status" value="1"/>
</dbReference>
<proteinExistence type="inferred from homology"/>
<dbReference type="RefSeq" id="WP_145155379.1">
    <property type="nucleotide sequence ID" value="NZ_VNIM01000127.1"/>
</dbReference>
<organism evidence="9 10">
    <name type="scientific">Alterirhizorhabdus solaris</name>
    <dbReference type="NCBI Taxonomy" id="2529389"/>
    <lineage>
        <taxon>Bacteria</taxon>
        <taxon>Pseudomonadati</taxon>
        <taxon>Pseudomonadota</taxon>
        <taxon>Alphaproteobacteria</taxon>
        <taxon>Sphingomonadales</taxon>
        <taxon>Rhizorhabdaceae</taxon>
        <taxon>Alterirhizorhabdus</taxon>
    </lineage>
</organism>
<dbReference type="InterPro" id="IPR007353">
    <property type="entry name" value="DUF421"/>
</dbReference>
<evidence type="ECO:0000313" key="10">
    <source>
        <dbReference type="Proteomes" id="UP000318681"/>
    </source>
</evidence>
<name>A0A558QTI8_9SPHN</name>
<evidence type="ECO:0000259" key="8">
    <source>
        <dbReference type="Pfam" id="PF04239"/>
    </source>
</evidence>
<gene>
    <name evidence="9" type="ORF">FOY91_19255</name>
</gene>
<evidence type="ECO:0000256" key="2">
    <source>
        <dbReference type="ARBA" id="ARBA00006448"/>
    </source>
</evidence>
<dbReference type="AlphaFoldDB" id="A0A558QTI8"/>
<evidence type="ECO:0000256" key="5">
    <source>
        <dbReference type="ARBA" id="ARBA00022989"/>
    </source>
</evidence>
<reference evidence="9 10" key="1">
    <citation type="submission" date="2019-07" db="EMBL/GenBank/DDBJ databases">
        <title>Sphingomonas solaris sp. nov., isolated from a solar panel from Boston, Massachusetts.</title>
        <authorList>
            <person name="Tanner K."/>
            <person name="Pascual J."/>
            <person name="Mancuso C."/>
            <person name="Pereto J."/>
            <person name="Khalil A."/>
            <person name="Vilanova C."/>
        </authorList>
    </citation>
    <scope>NUCLEOTIDE SEQUENCE [LARGE SCALE GENOMIC DNA]</scope>
    <source>
        <strain evidence="9 10">R4DWN</strain>
    </source>
</reference>
<feature type="domain" description="YetF C-terminal" evidence="8">
    <location>
        <begin position="92"/>
        <end position="159"/>
    </location>
</feature>
<evidence type="ECO:0000256" key="1">
    <source>
        <dbReference type="ARBA" id="ARBA00004651"/>
    </source>
</evidence>
<evidence type="ECO:0000256" key="7">
    <source>
        <dbReference type="SAM" id="Phobius"/>
    </source>
</evidence>
<accession>A0A558QTI8</accession>
<keyword evidence="3" id="KW-1003">Cell membrane</keyword>
<keyword evidence="5 7" id="KW-1133">Transmembrane helix</keyword>
<feature type="transmembrane region" description="Helical" evidence="7">
    <location>
        <begin position="43"/>
        <end position="62"/>
    </location>
</feature>
<protein>
    <submittedName>
        <fullName evidence="9">DUF421 domain-containing protein</fullName>
    </submittedName>
</protein>
<dbReference type="OrthoDB" id="9793799at2"/>
<comment type="subcellular location">
    <subcellularLocation>
        <location evidence="1">Cell membrane</location>
        <topology evidence="1">Multi-pass membrane protein</topology>
    </subcellularLocation>
</comment>
<dbReference type="Proteomes" id="UP000318681">
    <property type="component" value="Unassembled WGS sequence"/>
</dbReference>
<feature type="transmembrane region" description="Helical" evidence="7">
    <location>
        <begin position="68"/>
        <end position="89"/>
    </location>
</feature>
<keyword evidence="10" id="KW-1185">Reference proteome</keyword>
<comment type="similarity">
    <text evidence="2">Belongs to the UPF0702 family.</text>
</comment>
<dbReference type="EMBL" id="VNIM01000127">
    <property type="protein sequence ID" value="TVV70392.1"/>
    <property type="molecule type" value="Genomic_DNA"/>
</dbReference>